<evidence type="ECO:0000313" key="1">
    <source>
        <dbReference type="EnsemblPlants" id="AET1Gv20422700.5"/>
    </source>
</evidence>
<organism evidence="1 2">
    <name type="scientific">Aegilops tauschii subsp. strangulata</name>
    <name type="common">Goatgrass</name>
    <dbReference type="NCBI Taxonomy" id="200361"/>
    <lineage>
        <taxon>Eukaryota</taxon>
        <taxon>Viridiplantae</taxon>
        <taxon>Streptophyta</taxon>
        <taxon>Embryophyta</taxon>
        <taxon>Tracheophyta</taxon>
        <taxon>Spermatophyta</taxon>
        <taxon>Magnoliopsida</taxon>
        <taxon>Liliopsida</taxon>
        <taxon>Poales</taxon>
        <taxon>Poaceae</taxon>
        <taxon>BOP clade</taxon>
        <taxon>Pooideae</taxon>
        <taxon>Triticodae</taxon>
        <taxon>Triticeae</taxon>
        <taxon>Triticinae</taxon>
        <taxon>Aegilops</taxon>
    </lineage>
</organism>
<reference evidence="2" key="2">
    <citation type="journal article" date="2017" name="Nat. Plants">
        <title>The Aegilops tauschii genome reveals multiple impacts of transposons.</title>
        <authorList>
            <person name="Zhao G."/>
            <person name="Zou C."/>
            <person name="Li K."/>
            <person name="Wang K."/>
            <person name="Li T."/>
            <person name="Gao L."/>
            <person name="Zhang X."/>
            <person name="Wang H."/>
            <person name="Yang Z."/>
            <person name="Liu X."/>
            <person name="Jiang W."/>
            <person name="Mao L."/>
            <person name="Kong X."/>
            <person name="Jiao Y."/>
            <person name="Jia J."/>
        </authorList>
    </citation>
    <scope>NUCLEOTIDE SEQUENCE [LARGE SCALE GENOMIC DNA]</scope>
    <source>
        <strain evidence="2">cv. AL8/78</strain>
    </source>
</reference>
<reference evidence="1" key="4">
    <citation type="submission" date="2019-03" db="UniProtKB">
        <authorList>
            <consortium name="EnsemblPlants"/>
        </authorList>
    </citation>
    <scope>IDENTIFICATION</scope>
</reference>
<protein>
    <submittedName>
        <fullName evidence="1">Uncharacterized protein</fullName>
    </submittedName>
</protein>
<dbReference type="Proteomes" id="UP000015105">
    <property type="component" value="Chromosome 1D"/>
</dbReference>
<reference evidence="1" key="5">
    <citation type="journal article" date="2021" name="G3 (Bethesda)">
        <title>Aegilops tauschii genome assembly Aet v5.0 features greater sequence contiguity and improved annotation.</title>
        <authorList>
            <person name="Wang L."/>
            <person name="Zhu T."/>
            <person name="Rodriguez J.C."/>
            <person name="Deal K.R."/>
            <person name="Dubcovsky J."/>
            <person name="McGuire P.E."/>
            <person name="Lux T."/>
            <person name="Spannagl M."/>
            <person name="Mayer K.F.X."/>
            <person name="Baldrich P."/>
            <person name="Meyers B.C."/>
            <person name="Huo N."/>
            <person name="Gu Y.Q."/>
            <person name="Zhou H."/>
            <person name="Devos K.M."/>
            <person name="Bennetzen J.L."/>
            <person name="Unver T."/>
            <person name="Budak H."/>
            <person name="Gulick P.J."/>
            <person name="Galiba G."/>
            <person name="Kalapos B."/>
            <person name="Nelson D.R."/>
            <person name="Li P."/>
            <person name="You F.M."/>
            <person name="Luo M.C."/>
            <person name="Dvorak J."/>
        </authorList>
    </citation>
    <scope>NUCLEOTIDE SEQUENCE [LARGE SCALE GENOMIC DNA]</scope>
    <source>
        <strain evidence="1">cv. AL8/78</strain>
    </source>
</reference>
<dbReference type="AlphaFoldDB" id="A0A452YHZ8"/>
<dbReference type="Gramene" id="AET1Gv20422700.5">
    <property type="protein sequence ID" value="AET1Gv20422700.5"/>
    <property type="gene ID" value="AET1Gv20422700"/>
</dbReference>
<sequence>MGHVINSLGVAIVVLLVFSSSCCLIISLSCNEPLVSCSSINHS</sequence>
<reference evidence="1" key="3">
    <citation type="journal article" date="2017" name="Nature">
        <title>Genome sequence of the progenitor of the wheat D genome Aegilops tauschii.</title>
        <authorList>
            <person name="Luo M.C."/>
            <person name="Gu Y.Q."/>
            <person name="Puiu D."/>
            <person name="Wang H."/>
            <person name="Twardziok S.O."/>
            <person name="Deal K.R."/>
            <person name="Huo N."/>
            <person name="Zhu T."/>
            <person name="Wang L."/>
            <person name="Wang Y."/>
            <person name="McGuire P.E."/>
            <person name="Liu S."/>
            <person name="Long H."/>
            <person name="Ramasamy R.K."/>
            <person name="Rodriguez J.C."/>
            <person name="Van S.L."/>
            <person name="Yuan L."/>
            <person name="Wang Z."/>
            <person name="Xia Z."/>
            <person name="Xiao L."/>
            <person name="Anderson O.D."/>
            <person name="Ouyang S."/>
            <person name="Liang Y."/>
            <person name="Zimin A.V."/>
            <person name="Pertea G."/>
            <person name="Qi P."/>
            <person name="Bennetzen J.L."/>
            <person name="Dai X."/>
            <person name="Dawson M.W."/>
            <person name="Muller H.G."/>
            <person name="Kugler K."/>
            <person name="Rivarola-Duarte L."/>
            <person name="Spannagl M."/>
            <person name="Mayer K.F.X."/>
            <person name="Lu F.H."/>
            <person name="Bevan M.W."/>
            <person name="Leroy P."/>
            <person name="Li P."/>
            <person name="You F.M."/>
            <person name="Sun Q."/>
            <person name="Liu Z."/>
            <person name="Lyons E."/>
            <person name="Wicker T."/>
            <person name="Salzberg S.L."/>
            <person name="Devos K.M."/>
            <person name="Dvorak J."/>
        </authorList>
    </citation>
    <scope>NUCLEOTIDE SEQUENCE [LARGE SCALE GENOMIC DNA]</scope>
    <source>
        <strain evidence="1">cv. AL8/78</strain>
    </source>
</reference>
<accession>A0A452YHZ8</accession>
<dbReference type="EnsemblPlants" id="AET1Gv20422700.5">
    <property type="protein sequence ID" value="AET1Gv20422700.5"/>
    <property type="gene ID" value="AET1Gv20422700"/>
</dbReference>
<name>A0A452YHZ8_AEGTS</name>
<proteinExistence type="predicted"/>
<reference evidence="2" key="1">
    <citation type="journal article" date="2014" name="Science">
        <title>Ancient hybridizations among the ancestral genomes of bread wheat.</title>
        <authorList>
            <consortium name="International Wheat Genome Sequencing Consortium,"/>
            <person name="Marcussen T."/>
            <person name="Sandve S.R."/>
            <person name="Heier L."/>
            <person name="Spannagl M."/>
            <person name="Pfeifer M."/>
            <person name="Jakobsen K.S."/>
            <person name="Wulff B.B."/>
            <person name="Steuernagel B."/>
            <person name="Mayer K.F."/>
            <person name="Olsen O.A."/>
        </authorList>
    </citation>
    <scope>NUCLEOTIDE SEQUENCE [LARGE SCALE GENOMIC DNA]</scope>
    <source>
        <strain evidence="2">cv. AL8/78</strain>
    </source>
</reference>
<keyword evidence="2" id="KW-1185">Reference proteome</keyword>
<evidence type="ECO:0000313" key="2">
    <source>
        <dbReference type="Proteomes" id="UP000015105"/>
    </source>
</evidence>